<feature type="region of interest" description="Disordered" evidence="10">
    <location>
        <begin position="1"/>
        <end position="25"/>
    </location>
</feature>
<evidence type="ECO:0000256" key="6">
    <source>
        <dbReference type="ARBA" id="ARBA00023125"/>
    </source>
</evidence>
<dbReference type="EMBL" id="CM017700">
    <property type="protein sequence ID" value="TYG85802.1"/>
    <property type="molecule type" value="Genomic_DNA"/>
</dbReference>
<dbReference type="GO" id="GO:0005634">
    <property type="term" value="C:nucleus"/>
    <property type="evidence" value="ECO:0007669"/>
    <property type="project" value="UniProtKB-SubCell"/>
</dbReference>
<organism evidence="12 13">
    <name type="scientific">Gossypium darwinii</name>
    <name type="common">Darwin's cotton</name>
    <name type="synonym">Gossypium barbadense var. darwinii</name>
    <dbReference type="NCBI Taxonomy" id="34276"/>
    <lineage>
        <taxon>Eukaryota</taxon>
        <taxon>Viridiplantae</taxon>
        <taxon>Streptophyta</taxon>
        <taxon>Embryophyta</taxon>
        <taxon>Tracheophyta</taxon>
        <taxon>Spermatophyta</taxon>
        <taxon>Magnoliopsida</taxon>
        <taxon>eudicotyledons</taxon>
        <taxon>Gunneridae</taxon>
        <taxon>Pentapetalae</taxon>
        <taxon>rosids</taxon>
        <taxon>malvids</taxon>
        <taxon>Malvales</taxon>
        <taxon>Malvaceae</taxon>
        <taxon>Malvoideae</taxon>
        <taxon>Gossypium</taxon>
    </lineage>
</organism>
<gene>
    <name evidence="12" type="ORF">ES288_A13G084500v1</name>
</gene>
<dbReference type="InterPro" id="IPR006456">
    <property type="entry name" value="ZF_HD_homeobox_Cys/His_dimer"/>
</dbReference>
<evidence type="ECO:0000256" key="10">
    <source>
        <dbReference type="SAM" id="MobiDB-lite"/>
    </source>
</evidence>
<dbReference type="NCBIfam" id="TIGR01566">
    <property type="entry name" value="ZF_HD_prot_N"/>
    <property type="match status" value="1"/>
</dbReference>
<evidence type="ECO:0000259" key="11">
    <source>
        <dbReference type="PROSITE" id="PS51523"/>
    </source>
</evidence>
<evidence type="ECO:0000256" key="5">
    <source>
        <dbReference type="ARBA" id="ARBA00023015"/>
    </source>
</evidence>
<keyword evidence="8" id="KW-0804">Transcription</keyword>
<dbReference type="GO" id="GO:0000976">
    <property type="term" value="F:transcription cis-regulatory region binding"/>
    <property type="evidence" value="ECO:0007669"/>
    <property type="project" value="TreeGrafter"/>
</dbReference>
<keyword evidence="7" id="KW-0371">Homeobox</keyword>
<evidence type="ECO:0000256" key="4">
    <source>
        <dbReference type="ARBA" id="ARBA00022833"/>
    </source>
</evidence>
<dbReference type="Proteomes" id="UP000323506">
    <property type="component" value="Chromosome A13"/>
</dbReference>
<keyword evidence="6" id="KW-0238">DNA-binding</keyword>
<keyword evidence="3" id="KW-0863">Zinc-finger</keyword>
<dbReference type="GO" id="GO:0003700">
    <property type="term" value="F:DNA-binding transcription factor activity"/>
    <property type="evidence" value="ECO:0007669"/>
    <property type="project" value="TreeGrafter"/>
</dbReference>
<feature type="compositionally biased region" description="Low complexity" evidence="10">
    <location>
        <begin position="116"/>
        <end position="129"/>
    </location>
</feature>
<dbReference type="PANTHER" id="PTHR31948">
    <property type="entry name" value="ZINC-FINGER HOMEODOMAIN PROTEIN 2"/>
    <property type="match status" value="1"/>
</dbReference>
<dbReference type="Pfam" id="PF04770">
    <property type="entry name" value="ZF-HD_dimer"/>
    <property type="match status" value="1"/>
</dbReference>
<dbReference type="AlphaFoldDB" id="A0A5D2DXS8"/>
<evidence type="ECO:0000313" key="12">
    <source>
        <dbReference type="EMBL" id="TYG85802.1"/>
    </source>
</evidence>
<feature type="region of interest" description="Disordered" evidence="10">
    <location>
        <begin position="178"/>
        <end position="205"/>
    </location>
</feature>
<feature type="compositionally biased region" description="Low complexity" evidence="10">
    <location>
        <begin position="266"/>
        <end position="279"/>
    </location>
</feature>
<accession>A0A5D2DXS8</accession>
<proteinExistence type="predicted"/>
<dbReference type="PANTHER" id="PTHR31948:SF75">
    <property type="entry name" value="ZINC-FINGER HOMEODOMAIN PROTEIN 11-LIKE"/>
    <property type="match status" value="1"/>
</dbReference>
<keyword evidence="2" id="KW-0479">Metal-binding</keyword>
<dbReference type="GO" id="GO:0050793">
    <property type="term" value="P:regulation of developmental process"/>
    <property type="evidence" value="ECO:0007669"/>
    <property type="project" value="TreeGrafter"/>
</dbReference>
<dbReference type="SUPFAM" id="SSF46689">
    <property type="entry name" value="Homeodomain-like"/>
    <property type="match status" value="1"/>
</dbReference>
<dbReference type="GO" id="GO:0008270">
    <property type="term" value="F:zinc ion binding"/>
    <property type="evidence" value="ECO:0007669"/>
    <property type="project" value="UniProtKB-KW"/>
</dbReference>
<feature type="compositionally biased region" description="Polar residues" evidence="10">
    <location>
        <begin position="280"/>
        <end position="293"/>
    </location>
</feature>
<dbReference type="PROSITE" id="PS51523">
    <property type="entry name" value="ZF_HD_DIMER"/>
    <property type="match status" value="1"/>
</dbReference>
<feature type="compositionally biased region" description="Pro residues" evidence="10">
    <location>
        <begin position="130"/>
        <end position="147"/>
    </location>
</feature>
<feature type="region of interest" description="Disordered" evidence="10">
    <location>
        <begin position="266"/>
        <end position="293"/>
    </location>
</feature>
<feature type="domain" description="ZF-HD dimerization-type" evidence="11">
    <location>
        <begin position="47"/>
        <end position="98"/>
    </location>
</feature>
<dbReference type="NCBIfam" id="TIGR01565">
    <property type="entry name" value="homeo_ZF_HD"/>
    <property type="match status" value="1"/>
</dbReference>
<evidence type="ECO:0000313" key="13">
    <source>
        <dbReference type="Proteomes" id="UP000323506"/>
    </source>
</evidence>
<evidence type="ECO:0000256" key="8">
    <source>
        <dbReference type="ARBA" id="ARBA00023163"/>
    </source>
</evidence>
<protein>
    <recommendedName>
        <fullName evidence="11">ZF-HD dimerization-type domain-containing protein</fullName>
    </recommendedName>
</protein>
<dbReference type="InterPro" id="IPR009057">
    <property type="entry name" value="Homeodomain-like_sf"/>
</dbReference>
<sequence length="293" mass="32241">MEVANTKTTPYPQSESSSETHNPNEATTKSLTLLKSCTIHHHMVVSYKECLKNHAANLGGHALDGCGEFMPSPTSTPTDPVSLKCAACGCHRNFHRRDPYDAPPAFIHRLPPPPTHHSSSPSPTHTPGLSPSPSPSPSPTHTPPSPVPYSYYSSAPHMLLALSTGYSGPLDEYHHHPRVGVIEKNNNNPSGRKRSRTKFSKEQKQKMHDFAERVGWRMPKGEEKLVKEFCDEVGVDRGVLKVWMHNNKNTFGKKLEVLAVGNLNLDSNNNNSEDNPNGNATISFDSNSDTPQQ</sequence>
<name>A0A5D2DXS8_GOSDA</name>
<evidence type="ECO:0000256" key="1">
    <source>
        <dbReference type="ARBA" id="ARBA00004123"/>
    </source>
</evidence>
<keyword evidence="9" id="KW-0539">Nucleus</keyword>
<keyword evidence="4" id="KW-0862">Zinc</keyword>
<dbReference type="Gene3D" id="1.10.10.60">
    <property type="entry name" value="Homeodomain-like"/>
    <property type="match status" value="1"/>
</dbReference>
<evidence type="ECO:0000256" key="3">
    <source>
        <dbReference type="ARBA" id="ARBA00022771"/>
    </source>
</evidence>
<comment type="subcellular location">
    <subcellularLocation>
        <location evidence="1">Nucleus</location>
    </subcellularLocation>
</comment>
<evidence type="ECO:0000256" key="7">
    <source>
        <dbReference type="ARBA" id="ARBA00023155"/>
    </source>
</evidence>
<keyword evidence="13" id="KW-1185">Reference proteome</keyword>
<keyword evidence="5" id="KW-0805">Transcription regulation</keyword>
<reference evidence="12 13" key="1">
    <citation type="submission" date="2019-06" db="EMBL/GenBank/DDBJ databases">
        <title>WGS assembly of Gossypium darwinii.</title>
        <authorList>
            <person name="Chen Z.J."/>
            <person name="Sreedasyam A."/>
            <person name="Ando A."/>
            <person name="Song Q."/>
            <person name="De L."/>
            <person name="Hulse-Kemp A."/>
            <person name="Ding M."/>
            <person name="Ye W."/>
            <person name="Kirkbride R."/>
            <person name="Jenkins J."/>
            <person name="Plott C."/>
            <person name="Lovell J."/>
            <person name="Lin Y.-M."/>
            <person name="Vaughn R."/>
            <person name="Liu B."/>
            <person name="Li W."/>
            <person name="Simpson S."/>
            <person name="Scheffler B."/>
            <person name="Saski C."/>
            <person name="Grover C."/>
            <person name="Hu G."/>
            <person name="Conover J."/>
            <person name="Carlson J."/>
            <person name="Shu S."/>
            <person name="Boston L."/>
            <person name="Williams M."/>
            <person name="Peterson D."/>
            <person name="Mcgee K."/>
            <person name="Jones D."/>
            <person name="Wendel J."/>
            <person name="Stelly D."/>
            <person name="Grimwood J."/>
            <person name="Schmutz J."/>
        </authorList>
    </citation>
    <scope>NUCLEOTIDE SEQUENCE [LARGE SCALE GENOMIC DNA]</scope>
    <source>
        <strain evidence="12">1808015.09</strain>
    </source>
</reference>
<evidence type="ECO:0000256" key="9">
    <source>
        <dbReference type="ARBA" id="ARBA00023242"/>
    </source>
</evidence>
<dbReference type="FunFam" id="1.10.10.60:FF:000257">
    <property type="entry name" value="Zinc-finger homeodomain protein 2"/>
    <property type="match status" value="1"/>
</dbReference>
<feature type="region of interest" description="Disordered" evidence="10">
    <location>
        <begin position="101"/>
        <end position="148"/>
    </location>
</feature>
<evidence type="ECO:0000256" key="2">
    <source>
        <dbReference type="ARBA" id="ARBA00022723"/>
    </source>
</evidence>
<dbReference type="InterPro" id="IPR006455">
    <property type="entry name" value="Homeodomain_ZF_HD"/>
</dbReference>